<feature type="compositionally biased region" description="Basic and acidic residues" evidence="2">
    <location>
        <begin position="116"/>
        <end position="126"/>
    </location>
</feature>
<dbReference type="Pfam" id="PF18210">
    <property type="entry name" value="Knl1_RWD_C"/>
    <property type="match status" value="1"/>
</dbReference>
<dbReference type="Proteomes" id="UP000789342">
    <property type="component" value="Unassembled WGS sequence"/>
</dbReference>
<dbReference type="OrthoDB" id="5592879at2759"/>
<feature type="region of interest" description="Disordered" evidence="2">
    <location>
        <begin position="107"/>
        <end position="126"/>
    </location>
</feature>
<evidence type="ECO:0000259" key="3">
    <source>
        <dbReference type="Pfam" id="PF18210"/>
    </source>
</evidence>
<dbReference type="GO" id="GO:0007094">
    <property type="term" value="P:mitotic spindle assembly checkpoint signaling"/>
    <property type="evidence" value="ECO:0007669"/>
    <property type="project" value="TreeGrafter"/>
</dbReference>
<feature type="domain" description="Knl1 C-terminal RWD" evidence="3">
    <location>
        <begin position="416"/>
        <end position="570"/>
    </location>
</feature>
<dbReference type="PANTHER" id="PTHR28260">
    <property type="entry name" value="SPINDLE POLE BODY COMPONENT SPC105"/>
    <property type="match status" value="1"/>
</dbReference>
<comment type="caution">
    <text evidence="4">The sequence shown here is derived from an EMBL/GenBank/DDBJ whole genome shotgun (WGS) entry which is preliminary data.</text>
</comment>
<organism evidence="4 5">
    <name type="scientific">Acaulospora morrowiae</name>
    <dbReference type="NCBI Taxonomy" id="94023"/>
    <lineage>
        <taxon>Eukaryota</taxon>
        <taxon>Fungi</taxon>
        <taxon>Fungi incertae sedis</taxon>
        <taxon>Mucoromycota</taxon>
        <taxon>Glomeromycotina</taxon>
        <taxon>Glomeromycetes</taxon>
        <taxon>Diversisporales</taxon>
        <taxon>Acaulosporaceae</taxon>
        <taxon>Acaulospora</taxon>
    </lineage>
</organism>
<keyword evidence="5" id="KW-1185">Reference proteome</keyword>
<accession>A0A9N8YTP2</accession>
<feature type="coiled-coil region" evidence="1">
    <location>
        <begin position="392"/>
        <end position="440"/>
    </location>
</feature>
<sequence length="680" mass="77359">MKHIDDDSPSRRSPRLAAKQSKRNSLALQPTRSCLRRNDDTTTNFDLLQEDNTNLMGITCENTATFTLRNFDDTGTLDENGRRRKSLGRRVSFAATAHVRLFDKDEAADDAPAASKKPDSQNEKSKTEFMLALPGTPSPNASLISNNDPLKKQADENNALQVEDLKPEINCVSAQQKINSDEKSSIQDEEVDMTLASLADRDISITSKESLDHENGCTPVASQDVTNTDEQDMSTVEDMSLDELDMSLVDISSKEQKSCTLDFPIPIQLEINETPVEHTTDMLIDTEKDMLIDQNQMHSLPVTEIFDMSIVRSENDHDSPIRISREEKSITEKQLIELTDMSLVEETQMMLEEDIEMSLDEEDACMSLSQQSCSVEQKSPEKVVSDVTSEELRFMNEAIDEQNAQIQIFENELENLKNELQHLQNHCTKLKSEKSELIQASGLQCSTATSYRVDEAKRLIQDNKCFTENDLRRYQEQYESLQATHKWRPQELSGDLIYMIYDNSLQIKIDLKAAYNQSEENKSSVLNLSLYELMLNSLLENKNLVESPLQINKIPKIFKYITSYWQKVKQFNEEIHDIKFKFPIEIIAKNDSGCALQICLKVLFFNYEGRSKFFVNFLLRPEAVMSYPNLEKNIDWQVQKSYGNINENAISNAIKTQLLSGNSGCIKAACVEVNKKGFAI</sequence>
<keyword evidence="1" id="KW-0175">Coiled coil</keyword>
<evidence type="ECO:0000313" key="5">
    <source>
        <dbReference type="Proteomes" id="UP000789342"/>
    </source>
</evidence>
<dbReference type="EMBL" id="CAJVPV010000181">
    <property type="protein sequence ID" value="CAG8445921.1"/>
    <property type="molecule type" value="Genomic_DNA"/>
</dbReference>
<dbReference type="AlphaFoldDB" id="A0A9N8YTP2"/>
<evidence type="ECO:0000313" key="4">
    <source>
        <dbReference type="EMBL" id="CAG8445921.1"/>
    </source>
</evidence>
<proteinExistence type="predicted"/>
<reference evidence="4" key="1">
    <citation type="submission" date="2021-06" db="EMBL/GenBank/DDBJ databases">
        <authorList>
            <person name="Kallberg Y."/>
            <person name="Tangrot J."/>
            <person name="Rosling A."/>
        </authorList>
    </citation>
    <scope>NUCLEOTIDE SEQUENCE</scope>
    <source>
        <strain evidence="4">CL551</strain>
    </source>
</reference>
<gene>
    <name evidence="4" type="ORF">AMORRO_LOCUS606</name>
</gene>
<feature type="region of interest" description="Disordered" evidence="2">
    <location>
        <begin position="1"/>
        <end position="31"/>
    </location>
</feature>
<dbReference type="InterPro" id="IPR040850">
    <property type="entry name" value="Knl1_RWD_C"/>
</dbReference>
<dbReference type="PANTHER" id="PTHR28260:SF1">
    <property type="entry name" value="SPINDLE POLE BODY COMPONENT SPC105"/>
    <property type="match status" value="1"/>
</dbReference>
<dbReference type="GO" id="GO:0000776">
    <property type="term" value="C:kinetochore"/>
    <property type="evidence" value="ECO:0007669"/>
    <property type="project" value="TreeGrafter"/>
</dbReference>
<dbReference type="GO" id="GO:0034501">
    <property type="term" value="P:protein localization to kinetochore"/>
    <property type="evidence" value="ECO:0007669"/>
    <property type="project" value="TreeGrafter"/>
</dbReference>
<feature type="region of interest" description="Disordered" evidence="2">
    <location>
        <begin position="210"/>
        <end position="230"/>
    </location>
</feature>
<feature type="compositionally biased region" description="Basic and acidic residues" evidence="2">
    <location>
        <begin position="1"/>
        <end position="10"/>
    </location>
</feature>
<evidence type="ECO:0000256" key="1">
    <source>
        <dbReference type="SAM" id="Coils"/>
    </source>
</evidence>
<evidence type="ECO:0000256" key="2">
    <source>
        <dbReference type="SAM" id="MobiDB-lite"/>
    </source>
</evidence>
<protein>
    <submittedName>
        <fullName evidence="4">14450_t:CDS:1</fullName>
    </submittedName>
</protein>
<dbReference type="GO" id="GO:1990758">
    <property type="term" value="P:mitotic sister chromatid biorientation"/>
    <property type="evidence" value="ECO:0007669"/>
    <property type="project" value="TreeGrafter"/>
</dbReference>
<dbReference type="InterPro" id="IPR033338">
    <property type="entry name" value="Spc105/Spc7"/>
</dbReference>
<name>A0A9N8YTP2_9GLOM</name>